<proteinExistence type="predicted"/>
<organism evidence="1 2">
    <name type="scientific">Halobacteriovorax marinus</name>
    <dbReference type="NCBI Taxonomy" id="97084"/>
    <lineage>
        <taxon>Bacteria</taxon>
        <taxon>Pseudomonadati</taxon>
        <taxon>Bdellovibrionota</taxon>
        <taxon>Bacteriovoracia</taxon>
        <taxon>Bacteriovoracales</taxon>
        <taxon>Halobacteriovoraceae</taxon>
        <taxon>Halobacteriovorax</taxon>
    </lineage>
</organism>
<comment type="caution">
    <text evidence="1">The sequence shown here is derived from an EMBL/GenBank/DDBJ whole genome shotgun (WGS) entry which is preliminary data.</text>
</comment>
<evidence type="ECO:0000313" key="2">
    <source>
        <dbReference type="Proteomes" id="UP000196531"/>
    </source>
</evidence>
<dbReference type="EMBL" id="MAAO01000004">
    <property type="protein sequence ID" value="OUR98632.1"/>
    <property type="molecule type" value="Genomic_DNA"/>
</dbReference>
<dbReference type="Proteomes" id="UP000196531">
    <property type="component" value="Unassembled WGS sequence"/>
</dbReference>
<sequence>MDKTLYQDFVHGIQTLEDIQALGDIHLTPLIDRATFHIGEIHRKAELSLSNLDEYAKVKTFLETTVDQLLTNYTLKDFGSHQVLFQKKFDSMSLKDWDKLLSVLPISLHIVSIFKFIGTQNIQLSSEGITFRGLIKTDQNITKYRELVYKATRKLLSHQSILTYKIDVLDDERMCWLELKIDTSHDENLSYCLDYRKKLGTWLGFSNIFEKYIIPHEQVKDLPRHLVIEINNELEVKTFYRVPDSYTKRFKDKEILHFSFLFRPISIIIPRKGCIINKATLRKIRDTGSGLEQQEVENRLKYLFRYIDFFSLINQS</sequence>
<accession>A0A1Y5FFZ8</accession>
<name>A0A1Y5FFZ8_9BACT</name>
<protein>
    <submittedName>
        <fullName evidence="1">Uncharacterized protein</fullName>
    </submittedName>
</protein>
<gene>
    <name evidence="1" type="ORF">A9Q84_04235</name>
</gene>
<dbReference type="AlphaFoldDB" id="A0A1Y5FFZ8"/>
<evidence type="ECO:0000313" key="1">
    <source>
        <dbReference type="EMBL" id="OUR98632.1"/>
    </source>
</evidence>
<reference evidence="2" key="1">
    <citation type="journal article" date="2017" name="Proc. Natl. Acad. Sci. U.S.A.">
        <title>Simulation of Deepwater Horizon oil plume reveals substrate specialization within a complex community of hydrocarbon-degraders.</title>
        <authorList>
            <person name="Hu P."/>
            <person name="Dubinsky E.A."/>
            <person name="Probst A.J."/>
            <person name="Wang J."/>
            <person name="Sieber C.M.K."/>
            <person name="Tom L.M."/>
            <person name="Gardinali P."/>
            <person name="Banfield J.F."/>
            <person name="Atlas R.M."/>
            <person name="Andersen G.L."/>
        </authorList>
    </citation>
    <scope>NUCLEOTIDE SEQUENCE [LARGE SCALE GENOMIC DNA]</scope>
</reference>